<dbReference type="AlphaFoldDB" id="A0A1N6J7L4"/>
<evidence type="ECO:0000313" key="2">
    <source>
        <dbReference type="EMBL" id="SIO40221.1"/>
    </source>
</evidence>
<dbReference type="RefSeq" id="WP_074232326.1">
    <property type="nucleotide sequence ID" value="NZ_FSRQ01000007.1"/>
</dbReference>
<gene>
    <name evidence="2" type="ORF">SAMN05421769_4179</name>
</gene>
<dbReference type="STRING" id="59733.SAMN05421769_4179"/>
<dbReference type="EMBL" id="FSRQ01000007">
    <property type="protein sequence ID" value="SIO40221.1"/>
    <property type="molecule type" value="Genomic_DNA"/>
</dbReference>
<dbReference type="Proteomes" id="UP000184782">
    <property type="component" value="Unassembled WGS sequence"/>
</dbReference>
<sequence>MKRVIQIILLICSIFILVVIIKYNFFTDNESKFYKNGWDSYENKQYDLTLFYLNRVDKNKYPDVVAPIGFSYMEKKDYNNAIFNLTIAYNNGIGKKEGYRDKITNSLGICYMQIGDMTKSKYFLLEAEKQGNPNSSGNLKILDSLQETQKK</sequence>
<dbReference type="InterPro" id="IPR011990">
    <property type="entry name" value="TPR-like_helical_dom_sf"/>
</dbReference>
<reference evidence="3" key="1">
    <citation type="submission" date="2016-12" db="EMBL/GenBank/DDBJ databases">
        <authorList>
            <person name="Varghese N."/>
            <person name="Submissions S."/>
        </authorList>
    </citation>
    <scope>NUCLEOTIDE SEQUENCE [LARGE SCALE GENOMIC DNA]</scope>
    <source>
        <strain evidence="3">DSM 16779</strain>
    </source>
</reference>
<feature type="transmembrane region" description="Helical" evidence="1">
    <location>
        <begin position="7"/>
        <end position="26"/>
    </location>
</feature>
<dbReference type="SUPFAM" id="SSF81901">
    <property type="entry name" value="HCP-like"/>
    <property type="match status" value="1"/>
</dbReference>
<evidence type="ECO:0008006" key="4">
    <source>
        <dbReference type="Google" id="ProtNLM"/>
    </source>
</evidence>
<keyword evidence="1" id="KW-0472">Membrane</keyword>
<keyword evidence="1" id="KW-1133">Transmembrane helix</keyword>
<evidence type="ECO:0000313" key="3">
    <source>
        <dbReference type="Proteomes" id="UP000184782"/>
    </source>
</evidence>
<dbReference type="Gene3D" id="1.25.40.10">
    <property type="entry name" value="Tetratricopeptide repeat domain"/>
    <property type="match status" value="1"/>
</dbReference>
<accession>A0A1N6J7L4</accession>
<protein>
    <recommendedName>
        <fullName evidence="4">Tetratricopeptide repeat-containing protein</fullName>
    </recommendedName>
</protein>
<keyword evidence="3" id="KW-1185">Reference proteome</keyword>
<proteinExistence type="predicted"/>
<name>A0A1N6J7L4_9FLAO</name>
<dbReference type="OrthoDB" id="1257466at2"/>
<keyword evidence="1" id="KW-0812">Transmembrane</keyword>
<organism evidence="2 3">
    <name type="scientific">Chryseobacterium scophthalmum</name>
    <dbReference type="NCBI Taxonomy" id="59733"/>
    <lineage>
        <taxon>Bacteria</taxon>
        <taxon>Pseudomonadati</taxon>
        <taxon>Bacteroidota</taxon>
        <taxon>Flavobacteriia</taxon>
        <taxon>Flavobacteriales</taxon>
        <taxon>Weeksellaceae</taxon>
        <taxon>Chryseobacterium group</taxon>
        <taxon>Chryseobacterium</taxon>
    </lineage>
</organism>
<evidence type="ECO:0000256" key="1">
    <source>
        <dbReference type="SAM" id="Phobius"/>
    </source>
</evidence>